<evidence type="ECO:0000313" key="2">
    <source>
        <dbReference type="Proteomes" id="UP001589610"/>
    </source>
</evidence>
<comment type="caution">
    <text evidence="1">The sequence shown here is derived from an EMBL/GenBank/DDBJ whole genome shotgun (WGS) entry which is preliminary data.</text>
</comment>
<reference evidence="1 2" key="1">
    <citation type="submission" date="2024-09" db="EMBL/GenBank/DDBJ databases">
        <authorList>
            <person name="Sun Q."/>
            <person name="Mori K."/>
        </authorList>
    </citation>
    <scope>NUCLEOTIDE SEQUENCE [LARGE SCALE GENOMIC DNA]</scope>
    <source>
        <strain evidence="1 2">JCM 3028</strain>
    </source>
</reference>
<protein>
    <submittedName>
        <fullName evidence="1">Uncharacterized protein</fullName>
    </submittedName>
</protein>
<dbReference type="RefSeq" id="WP_344746067.1">
    <property type="nucleotide sequence ID" value="NZ_BAAAWW010000083.1"/>
</dbReference>
<proteinExistence type="predicted"/>
<gene>
    <name evidence="1" type="ORF">ACFFRH_40290</name>
</gene>
<dbReference type="Proteomes" id="UP001589610">
    <property type="component" value="Unassembled WGS sequence"/>
</dbReference>
<dbReference type="EMBL" id="JBHMBS010000038">
    <property type="protein sequence ID" value="MFB9681754.1"/>
    <property type="molecule type" value="Genomic_DNA"/>
</dbReference>
<sequence length="64" mass="7467">MLVEPEEIFRREVLDRHALPVPAPARWASEPEPEHLPDIDYTADRARPVELMAARQRHEETQTP</sequence>
<organism evidence="1 2">
    <name type="scientific">Streptosporangium vulgare</name>
    <dbReference type="NCBI Taxonomy" id="46190"/>
    <lineage>
        <taxon>Bacteria</taxon>
        <taxon>Bacillati</taxon>
        <taxon>Actinomycetota</taxon>
        <taxon>Actinomycetes</taxon>
        <taxon>Streptosporangiales</taxon>
        <taxon>Streptosporangiaceae</taxon>
        <taxon>Streptosporangium</taxon>
    </lineage>
</organism>
<accession>A0ABV5TRJ1</accession>
<keyword evidence="2" id="KW-1185">Reference proteome</keyword>
<name>A0ABV5TRJ1_9ACTN</name>
<evidence type="ECO:0000313" key="1">
    <source>
        <dbReference type="EMBL" id="MFB9681754.1"/>
    </source>
</evidence>